<dbReference type="AlphaFoldDB" id="A0A0R2SEU5"/>
<organism evidence="2 3">
    <name type="scientific">OM182 bacterium BACL3 MAG-120507-bin80</name>
    <dbReference type="NCBI Taxonomy" id="1655577"/>
    <lineage>
        <taxon>Bacteria</taxon>
        <taxon>Pseudomonadati</taxon>
        <taxon>Pseudomonadota</taxon>
        <taxon>Gammaproteobacteria</taxon>
        <taxon>OMG group</taxon>
        <taxon>OM182 clade</taxon>
    </lineage>
</organism>
<dbReference type="Proteomes" id="UP000051934">
    <property type="component" value="Unassembled WGS sequence"/>
</dbReference>
<reference evidence="2 3" key="1">
    <citation type="submission" date="2015-10" db="EMBL/GenBank/DDBJ databases">
        <title>Metagenome-Assembled Genomes uncover a global brackish microbiome.</title>
        <authorList>
            <person name="Hugerth L.W."/>
            <person name="Larsson J."/>
            <person name="Alneberg J."/>
            <person name="Lindh M.V."/>
            <person name="Legrand C."/>
            <person name="Pinhassi J."/>
            <person name="Andersson A.F."/>
        </authorList>
    </citation>
    <scope>NUCLEOTIDE SEQUENCE [LARGE SCALE GENOMIC DNA]</scope>
    <source>
        <strain evidence="2">BACL4 MAG-120507-bin80</strain>
    </source>
</reference>
<proteinExistence type="predicted"/>
<comment type="caution">
    <text evidence="2">The sequence shown here is derived from an EMBL/GenBank/DDBJ whole genome shotgun (WGS) entry which is preliminary data.</text>
</comment>
<dbReference type="EMBL" id="LIBB01000004">
    <property type="protein sequence ID" value="KRO73393.1"/>
    <property type="molecule type" value="Genomic_DNA"/>
</dbReference>
<protein>
    <recommendedName>
        <fullName evidence="4">Rap1a immunity protein domain-containing protein</fullName>
    </recommendedName>
</protein>
<evidence type="ECO:0008006" key="4">
    <source>
        <dbReference type="Google" id="ProtNLM"/>
    </source>
</evidence>
<evidence type="ECO:0000313" key="2">
    <source>
        <dbReference type="EMBL" id="KRO73393.1"/>
    </source>
</evidence>
<accession>A0A0R2SEU5</accession>
<evidence type="ECO:0000256" key="1">
    <source>
        <dbReference type="SAM" id="SignalP"/>
    </source>
</evidence>
<keyword evidence="1" id="KW-0732">Signal</keyword>
<sequence length="129" mass="13906">MTWISYALALLLTLGGLSAQKVQAASGDSAGVERLSSLGLYSYVRDTLNTFEKTGRLEPNPGIDGADIEAFIALLERSLAMFDAIESGKCARFERLSGMTKESIEQEFGTRVAGIILLVSQERSPPSCE</sequence>
<evidence type="ECO:0000313" key="3">
    <source>
        <dbReference type="Proteomes" id="UP000051934"/>
    </source>
</evidence>
<name>A0A0R2SEU5_9GAMM</name>
<gene>
    <name evidence="2" type="ORF">ABR69_08725</name>
</gene>
<feature type="signal peptide" evidence="1">
    <location>
        <begin position="1"/>
        <end position="24"/>
    </location>
</feature>
<feature type="chain" id="PRO_5006423640" description="Rap1a immunity protein domain-containing protein" evidence="1">
    <location>
        <begin position="25"/>
        <end position="129"/>
    </location>
</feature>